<reference evidence="10" key="1">
    <citation type="submission" date="2020-01" db="EMBL/GenBank/DDBJ databases">
        <authorList>
            <person name="Meier V. D."/>
            <person name="Meier V D."/>
        </authorList>
    </citation>
    <scope>NUCLEOTIDE SEQUENCE</scope>
    <source>
        <strain evidence="10">HLG_WM_MAG_01</strain>
    </source>
</reference>
<proteinExistence type="predicted"/>
<evidence type="ECO:0000256" key="1">
    <source>
        <dbReference type="ARBA" id="ARBA00022448"/>
    </source>
</evidence>
<dbReference type="PANTHER" id="PTHR30578">
    <property type="entry name" value="ELECTRON TRANSPORT COMPLEX PROTEIN RNFD"/>
    <property type="match status" value="1"/>
</dbReference>
<keyword evidence="3" id="KW-0285">Flavoprotein</keyword>
<keyword evidence="2" id="KW-0597">Phosphoprotein</keyword>
<feature type="transmembrane region" description="Helical" evidence="9">
    <location>
        <begin position="155"/>
        <end position="175"/>
    </location>
</feature>
<name>A0A6S6TSC4_9BACT</name>
<keyword evidence="6" id="KW-1278">Translocase</keyword>
<dbReference type="GO" id="GO:0055085">
    <property type="term" value="P:transmembrane transport"/>
    <property type="evidence" value="ECO:0007669"/>
    <property type="project" value="InterPro"/>
</dbReference>
<keyword evidence="4" id="KW-0288">FMN</keyword>
<keyword evidence="5 9" id="KW-0812">Transmembrane</keyword>
<evidence type="ECO:0000256" key="3">
    <source>
        <dbReference type="ARBA" id="ARBA00022630"/>
    </source>
</evidence>
<dbReference type="AlphaFoldDB" id="A0A6S6TSC4"/>
<accession>A0A6S6TSC4</accession>
<evidence type="ECO:0000256" key="5">
    <source>
        <dbReference type="ARBA" id="ARBA00022692"/>
    </source>
</evidence>
<keyword evidence="7 9" id="KW-1133">Transmembrane helix</keyword>
<feature type="transmembrane region" description="Helical" evidence="9">
    <location>
        <begin position="132"/>
        <end position="149"/>
    </location>
</feature>
<organism evidence="10">
    <name type="scientific">uncultured Sulfurovum sp</name>
    <dbReference type="NCBI Taxonomy" id="269237"/>
    <lineage>
        <taxon>Bacteria</taxon>
        <taxon>Pseudomonadati</taxon>
        <taxon>Campylobacterota</taxon>
        <taxon>Epsilonproteobacteria</taxon>
        <taxon>Campylobacterales</taxon>
        <taxon>Sulfurovaceae</taxon>
        <taxon>Sulfurovum</taxon>
        <taxon>environmental samples</taxon>
    </lineage>
</organism>
<keyword evidence="1" id="KW-0813">Transport</keyword>
<evidence type="ECO:0000256" key="6">
    <source>
        <dbReference type="ARBA" id="ARBA00022967"/>
    </source>
</evidence>
<evidence type="ECO:0000256" key="2">
    <source>
        <dbReference type="ARBA" id="ARBA00022553"/>
    </source>
</evidence>
<feature type="transmembrane region" description="Helical" evidence="9">
    <location>
        <begin position="187"/>
        <end position="202"/>
    </location>
</feature>
<feature type="transmembrane region" description="Helical" evidence="9">
    <location>
        <begin position="263"/>
        <end position="283"/>
    </location>
</feature>
<protein>
    <submittedName>
        <fullName evidence="10">Uncharacterized protein</fullName>
    </submittedName>
</protein>
<sequence length="295" mass="34804">MPIQLHQVFNLLFIISLSYYLGYLYLSITSIFFIIIFTFALDHLLFYIKYQKRSSRFYSSLITSFGIILMMVSSEIYIYYVVIFLGLLQKYYLTYKEDFEEVHFFNPSNIALILGLLLFYDKTHIVIGQLGETLWLKIIIIVMATIILLRAKRVIIPIGFVIFYMISQNVFVIGYDPMLTMEEVYKRFYSVSFIVFILYMLTDPKTTPNRYVTQLIFALLLAVLSSLLDRYYSFRVQHLFLTLFLLSLFVPMINYYPNSKKRNKLLSITAILFFLALSVIITVESQAPYYFEMDG</sequence>
<evidence type="ECO:0000256" key="8">
    <source>
        <dbReference type="ARBA" id="ARBA00023136"/>
    </source>
</evidence>
<evidence type="ECO:0000256" key="9">
    <source>
        <dbReference type="SAM" id="Phobius"/>
    </source>
</evidence>
<evidence type="ECO:0000256" key="4">
    <source>
        <dbReference type="ARBA" id="ARBA00022643"/>
    </source>
</evidence>
<feature type="transmembrane region" description="Helical" evidence="9">
    <location>
        <begin position="239"/>
        <end position="257"/>
    </location>
</feature>
<feature type="transmembrane region" description="Helical" evidence="9">
    <location>
        <begin position="102"/>
        <end position="120"/>
    </location>
</feature>
<evidence type="ECO:0000313" key="10">
    <source>
        <dbReference type="EMBL" id="CAA6819168.1"/>
    </source>
</evidence>
<keyword evidence="8 9" id="KW-0472">Membrane</keyword>
<feature type="transmembrane region" description="Helical" evidence="9">
    <location>
        <begin position="57"/>
        <end position="82"/>
    </location>
</feature>
<dbReference type="GO" id="GO:0005886">
    <property type="term" value="C:plasma membrane"/>
    <property type="evidence" value="ECO:0007669"/>
    <property type="project" value="TreeGrafter"/>
</dbReference>
<dbReference type="InterPro" id="IPR004338">
    <property type="entry name" value="NqrB/RnfD"/>
</dbReference>
<dbReference type="Pfam" id="PF03116">
    <property type="entry name" value="NQR2_RnfD_RnfE"/>
    <property type="match status" value="1"/>
</dbReference>
<dbReference type="EMBL" id="CACVAS010000107">
    <property type="protein sequence ID" value="CAA6819168.1"/>
    <property type="molecule type" value="Genomic_DNA"/>
</dbReference>
<gene>
    <name evidence="10" type="ORF">HELGO_WM500</name>
</gene>
<feature type="transmembrane region" description="Helical" evidence="9">
    <location>
        <begin position="20"/>
        <end position="45"/>
    </location>
</feature>
<evidence type="ECO:0000256" key="7">
    <source>
        <dbReference type="ARBA" id="ARBA00022989"/>
    </source>
</evidence>
<dbReference type="PANTHER" id="PTHR30578:SF0">
    <property type="entry name" value="ION-TRANSLOCATING OXIDOREDUCTASE COMPLEX SUBUNIT D"/>
    <property type="match status" value="1"/>
</dbReference>